<dbReference type="PANTHER" id="PTHR43792:SF8">
    <property type="entry name" value="[RIBOSOMAL PROTEIN US5]-ALANINE N-ACETYLTRANSFERASE"/>
    <property type="match status" value="1"/>
</dbReference>
<dbReference type="AlphaFoldDB" id="A0AAV5G2A2"/>
<dbReference type="SUPFAM" id="SSF55729">
    <property type="entry name" value="Acyl-CoA N-acyltransferases (Nat)"/>
    <property type="match status" value="1"/>
</dbReference>
<dbReference type="GO" id="GO:0005737">
    <property type="term" value="C:cytoplasm"/>
    <property type="evidence" value="ECO:0007669"/>
    <property type="project" value="TreeGrafter"/>
</dbReference>
<keyword evidence="2" id="KW-0012">Acyltransferase</keyword>
<comment type="similarity">
    <text evidence="3">Belongs to the acetyltransferase family. RimJ subfamily.</text>
</comment>
<organism evidence="6 7">
    <name type="scientific">Corynebacterium ammoniagenes</name>
    <name type="common">Brevibacterium ammoniagenes</name>
    <dbReference type="NCBI Taxonomy" id="1697"/>
    <lineage>
        <taxon>Bacteria</taxon>
        <taxon>Bacillati</taxon>
        <taxon>Actinomycetota</taxon>
        <taxon>Actinomycetes</taxon>
        <taxon>Mycobacteriales</taxon>
        <taxon>Corynebacteriaceae</taxon>
        <taxon>Corynebacterium</taxon>
    </lineage>
</organism>
<protein>
    <recommendedName>
        <fullName evidence="5">N-acetyltransferase domain-containing protein</fullName>
    </recommendedName>
</protein>
<evidence type="ECO:0000256" key="4">
    <source>
        <dbReference type="SAM" id="MobiDB-lite"/>
    </source>
</evidence>
<keyword evidence="1" id="KW-0808">Transferase</keyword>
<comment type="caution">
    <text evidence="6">The sequence shown here is derived from an EMBL/GenBank/DDBJ whole genome shotgun (WGS) entry which is preliminary data.</text>
</comment>
<sequence>MFNPFGWRLQRLSPADSSYRHPYHPGWPEVTSTVLLPDNERFPQGLRVRLRPLVATDKGAWRTQRIADEKYLRPVEPTAIGTWKEAHSEASWRSHFHYLGTSARSGLLVPLVIEVNGKFAGQLTLGNIQHGGISDCWIGYWVYSKYTGAGVATAACGLGVDHAFRRIGLHRITATYLPDNPASGKVLMASGFREEGYLRRNLHINGAWRDHHFVALTREEYSTTAIDRLCSSGRVLGYLARTNRRDRSDRSDRNGRGNGSNGNTGSHRGNRSRRPR</sequence>
<feature type="region of interest" description="Disordered" evidence="4">
    <location>
        <begin position="241"/>
        <end position="276"/>
    </location>
</feature>
<dbReference type="InterPro" id="IPR051531">
    <property type="entry name" value="N-acetyltransferase"/>
</dbReference>
<dbReference type="Proteomes" id="UP001054925">
    <property type="component" value="Unassembled WGS sequence"/>
</dbReference>
<evidence type="ECO:0000313" key="6">
    <source>
        <dbReference type="EMBL" id="GJN42609.1"/>
    </source>
</evidence>
<gene>
    <name evidence="6" type="ORF">CAT723_10880</name>
</gene>
<evidence type="ECO:0000313" key="7">
    <source>
        <dbReference type="Proteomes" id="UP001054925"/>
    </source>
</evidence>
<reference evidence="6" key="1">
    <citation type="submission" date="2021-12" db="EMBL/GenBank/DDBJ databases">
        <title>Draft genome sequence of Corynebacterium ammoniagenes strain T-723.</title>
        <authorList>
            <person name="Matsuzawa M."/>
            <person name="Hiratani M."/>
            <person name="Abe I."/>
            <person name="Tsuji Y."/>
            <person name="Nakamura J."/>
        </authorList>
    </citation>
    <scope>NUCLEOTIDE SEQUENCE</scope>
    <source>
        <strain evidence="6">T-723</strain>
    </source>
</reference>
<feature type="compositionally biased region" description="Basic and acidic residues" evidence="4">
    <location>
        <begin position="243"/>
        <end position="255"/>
    </location>
</feature>
<proteinExistence type="inferred from homology"/>
<dbReference type="PANTHER" id="PTHR43792">
    <property type="entry name" value="GNAT FAMILY, PUTATIVE (AFU_ORTHOLOGUE AFUA_3G00765)-RELATED-RELATED"/>
    <property type="match status" value="1"/>
</dbReference>
<dbReference type="EMBL" id="BQKK01000002">
    <property type="protein sequence ID" value="GJN42609.1"/>
    <property type="molecule type" value="Genomic_DNA"/>
</dbReference>
<accession>A0AAV5G2A2</accession>
<dbReference type="GO" id="GO:0008999">
    <property type="term" value="F:protein-N-terminal-alanine acetyltransferase activity"/>
    <property type="evidence" value="ECO:0007669"/>
    <property type="project" value="TreeGrafter"/>
</dbReference>
<evidence type="ECO:0000256" key="2">
    <source>
        <dbReference type="ARBA" id="ARBA00023315"/>
    </source>
</evidence>
<dbReference type="InterPro" id="IPR016181">
    <property type="entry name" value="Acyl_CoA_acyltransferase"/>
</dbReference>
<evidence type="ECO:0000259" key="5">
    <source>
        <dbReference type="PROSITE" id="PS51186"/>
    </source>
</evidence>
<name>A0AAV5G2A2_CORAM</name>
<dbReference type="PROSITE" id="PS51186">
    <property type="entry name" value="GNAT"/>
    <property type="match status" value="1"/>
</dbReference>
<feature type="domain" description="N-acetyltransferase" evidence="5">
    <location>
        <begin position="70"/>
        <end position="215"/>
    </location>
</feature>
<dbReference type="Pfam" id="PF13302">
    <property type="entry name" value="Acetyltransf_3"/>
    <property type="match status" value="1"/>
</dbReference>
<dbReference type="InterPro" id="IPR000182">
    <property type="entry name" value="GNAT_dom"/>
</dbReference>
<evidence type="ECO:0000256" key="3">
    <source>
        <dbReference type="ARBA" id="ARBA00038502"/>
    </source>
</evidence>
<dbReference type="Gene3D" id="3.40.630.30">
    <property type="match status" value="1"/>
</dbReference>
<evidence type="ECO:0000256" key="1">
    <source>
        <dbReference type="ARBA" id="ARBA00022679"/>
    </source>
</evidence>